<dbReference type="CDD" id="cd02440">
    <property type="entry name" value="AdoMet_MTases"/>
    <property type="match status" value="1"/>
</dbReference>
<keyword evidence="2" id="KW-0489">Methyltransferase</keyword>
<dbReference type="PANTHER" id="PTHR43861">
    <property type="entry name" value="TRANS-ACONITATE 2-METHYLTRANSFERASE-RELATED"/>
    <property type="match status" value="1"/>
</dbReference>
<evidence type="ECO:0000313" key="2">
    <source>
        <dbReference type="EMBL" id="VGO22055.1"/>
    </source>
</evidence>
<dbReference type="RefSeq" id="WP_136063469.1">
    <property type="nucleotide sequence ID" value="NZ_CAAHFH010000002.1"/>
</dbReference>
<dbReference type="EMBL" id="CAAHFH010000002">
    <property type="protein sequence ID" value="VGO22055.1"/>
    <property type="molecule type" value="Genomic_DNA"/>
</dbReference>
<feature type="domain" description="Methyltransferase type 12" evidence="1">
    <location>
        <begin position="40"/>
        <end position="133"/>
    </location>
</feature>
<dbReference type="InterPro" id="IPR029063">
    <property type="entry name" value="SAM-dependent_MTases_sf"/>
</dbReference>
<keyword evidence="2" id="KW-0808">Transferase</keyword>
<evidence type="ECO:0000313" key="3">
    <source>
        <dbReference type="Proteomes" id="UP000346198"/>
    </source>
</evidence>
<gene>
    <name evidence="2" type="primary">bioC</name>
    <name evidence="2" type="ORF">SCARR_04136</name>
</gene>
<dbReference type="Proteomes" id="UP000346198">
    <property type="component" value="Unassembled WGS sequence"/>
</dbReference>
<name>A0A6C2UP61_9BACT</name>
<organism evidence="2 3">
    <name type="scientific">Pontiella sulfatireligans</name>
    <dbReference type="NCBI Taxonomy" id="2750658"/>
    <lineage>
        <taxon>Bacteria</taxon>
        <taxon>Pseudomonadati</taxon>
        <taxon>Kiritimatiellota</taxon>
        <taxon>Kiritimatiellia</taxon>
        <taxon>Kiritimatiellales</taxon>
        <taxon>Pontiellaceae</taxon>
        <taxon>Pontiella</taxon>
    </lineage>
</organism>
<reference evidence="2 3" key="1">
    <citation type="submission" date="2019-04" db="EMBL/GenBank/DDBJ databases">
        <authorList>
            <person name="Van Vliet M D."/>
        </authorList>
    </citation>
    <scope>NUCLEOTIDE SEQUENCE [LARGE SCALE GENOMIC DNA]</scope>
    <source>
        <strain evidence="2 3">F21</strain>
    </source>
</reference>
<dbReference type="GO" id="GO:0008168">
    <property type="term" value="F:methyltransferase activity"/>
    <property type="evidence" value="ECO:0007669"/>
    <property type="project" value="UniProtKB-KW"/>
</dbReference>
<dbReference type="InterPro" id="IPR013217">
    <property type="entry name" value="Methyltransf_12"/>
</dbReference>
<protein>
    <submittedName>
        <fullName evidence="2">Malonyl-[acyl-carrier protein] O-methyltransferase</fullName>
    </submittedName>
</protein>
<proteinExistence type="predicted"/>
<evidence type="ECO:0000259" key="1">
    <source>
        <dbReference type="Pfam" id="PF08242"/>
    </source>
</evidence>
<dbReference type="Pfam" id="PF08242">
    <property type="entry name" value="Methyltransf_12"/>
    <property type="match status" value="1"/>
</dbReference>
<keyword evidence="3" id="KW-1185">Reference proteome</keyword>
<dbReference type="Gene3D" id="3.40.50.150">
    <property type="entry name" value="Vaccinia Virus protein VP39"/>
    <property type="match status" value="1"/>
</dbReference>
<dbReference type="GO" id="GO:0032259">
    <property type="term" value="P:methylation"/>
    <property type="evidence" value="ECO:0007669"/>
    <property type="project" value="UniProtKB-KW"/>
</dbReference>
<dbReference type="SUPFAM" id="SSF53335">
    <property type="entry name" value="S-adenosyl-L-methionine-dependent methyltransferases"/>
    <property type="match status" value="1"/>
</dbReference>
<dbReference type="PANTHER" id="PTHR43861:SF1">
    <property type="entry name" value="TRANS-ACONITATE 2-METHYLTRANSFERASE"/>
    <property type="match status" value="1"/>
</dbReference>
<accession>A0A6C2UP61</accession>
<sequence length="255" mass="28238">MIGQRFSAAAETYDRHARPQLALAQSVLSVVPEMYPEQILELGSGTGQLTRLLTERFPEVPIDAVDVAEKMVLHSRAAFKRFPQIKWIVDDAQTYWGGDRYPLIVSSSALHWVADLRATCENIFQSLEPGGTFALGMMLSGTLIELHELRQEIAPEKTPSISLPTYEETVEALEAAGFRTERKKHSEEQILYDGAKAFLKAIHEQGVTGGRVSAGNAPLSRTELSRLVADYQENHVADGGVYATYETATFLLSRN</sequence>
<dbReference type="AlphaFoldDB" id="A0A6C2UP61"/>